<proteinExistence type="predicted"/>
<keyword evidence="2" id="KW-1185">Reference proteome</keyword>
<evidence type="ECO:0000313" key="1">
    <source>
        <dbReference type="EMBL" id="KAG2188388.1"/>
    </source>
</evidence>
<gene>
    <name evidence="1" type="ORF">INT44_001141</name>
</gene>
<name>A0A8H7Q9M6_9FUNG</name>
<comment type="caution">
    <text evidence="1">The sequence shown here is derived from an EMBL/GenBank/DDBJ whole genome shotgun (WGS) entry which is preliminary data.</text>
</comment>
<accession>A0A8H7Q9M6</accession>
<reference evidence="1" key="1">
    <citation type="submission" date="2020-12" db="EMBL/GenBank/DDBJ databases">
        <title>Metabolic potential, ecology and presence of endohyphal bacteria is reflected in genomic diversity of Mucoromycotina.</title>
        <authorList>
            <person name="Muszewska A."/>
            <person name="Okrasinska A."/>
            <person name="Steczkiewicz K."/>
            <person name="Drgas O."/>
            <person name="Orlowska M."/>
            <person name="Perlinska-Lenart U."/>
            <person name="Aleksandrzak-Piekarczyk T."/>
            <person name="Szatraj K."/>
            <person name="Zielenkiewicz U."/>
            <person name="Pilsyk S."/>
            <person name="Malc E."/>
            <person name="Mieczkowski P."/>
            <person name="Kruszewska J.S."/>
            <person name="Biernat P."/>
            <person name="Pawlowska J."/>
        </authorList>
    </citation>
    <scope>NUCLEOTIDE SEQUENCE</scope>
    <source>
        <strain evidence="1">WA0000051536</strain>
    </source>
</reference>
<organism evidence="1 2">
    <name type="scientific">Umbelopsis vinacea</name>
    <dbReference type="NCBI Taxonomy" id="44442"/>
    <lineage>
        <taxon>Eukaryota</taxon>
        <taxon>Fungi</taxon>
        <taxon>Fungi incertae sedis</taxon>
        <taxon>Mucoromycota</taxon>
        <taxon>Mucoromycotina</taxon>
        <taxon>Umbelopsidomycetes</taxon>
        <taxon>Umbelopsidales</taxon>
        <taxon>Umbelopsidaceae</taxon>
        <taxon>Umbelopsis</taxon>
    </lineage>
</organism>
<dbReference type="AlphaFoldDB" id="A0A8H7Q9M6"/>
<dbReference type="EMBL" id="JAEPRA010000002">
    <property type="protein sequence ID" value="KAG2188388.1"/>
    <property type="molecule type" value="Genomic_DNA"/>
</dbReference>
<sequence>MLSQDIILQIEECMQELETEFDNDGTENNSQILTRLANMANDINGIRFCDTSATKLYGFGKAPLPLVKKIGSTAKVLFAEGIQLFNRSKDTQSLFERQFNFKILDVGYTFIKTAIANTILITEEVTLQIFELACIFGKSSLDVGEHEKANQAFNEAKAFEIDKSKLRSEITPKYHELQFVLHVYLAEMYLIKNDCQACSLMVDIATLHINETTPAKQMQDLCAICLRATIHCLNRNNIEEAFIWSKVNFFKVEDKALACGRVLASSLRIMNAKLQAGILLNDEIPEATASSNTASFLAWISNISYSDILLHFMILKLKIKYFGTNIASLCEAYQDAMSQSRLTDRNVNILVAIVDLVKIDVGPEQLIQGLDQLIVKNTMHIGQSLRKVNFETIHIIKFHIIGTWCEDDPKTAKSMIELACEGLQNIKNDLEIVTIYGICMVKAYRTAAFCFDRVETFYGSDALGDTNLMMMRRRLALCYYENEQWDLAEEILERNLPKHPCEREAVDIILMIQVLLANNEHNEASDYLLCLPKSKGYNISMSNFITDVQNKLPRPGHVPVEVKPLIFIVSAAVVGAVVASARKLGTDNSLRKRNA</sequence>
<evidence type="ECO:0000313" key="2">
    <source>
        <dbReference type="Proteomes" id="UP000612746"/>
    </source>
</evidence>
<dbReference type="OrthoDB" id="2428206at2759"/>
<dbReference type="Proteomes" id="UP000612746">
    <property type="component" value="Unassembled WGS sequence"/>
</dbReference>
<protein>
    <submittedName>
        <fullName evidence="1">Uncharacterized protein</fullName>
    </submittedName>
</protein>